<dbReference type="AlphaFoldDB" id="A0A9J6B2K1"/>
<comment type="caution">
    <text evidence="1">The sequence shown here is derived from an EMBL/GenBank/DDBJ whole genome shotgun (WGS) entry which is preliminary data.</text>
</comment>
<accession>A0A9J6B2K1</accession>
<proteinExistence type="predicted"/>
<dbReference type="OrthoDB" id="1318495at2759"/>
<keyword evidence="2" id="KW-1185">Reference proteome</keyword>
<dbReference type="Proteomes" id="UP000824120">
    <property type="component" value="Chromosome 1"/>
</dbReference>
<organism evidence="1 2">
    <name type="scientific">Solanum commersonii</name>
    <name type="common">Commerson's wild potato</name>
    <name type="synonym">Commerson's nightshade</name>
    <dbReference type="NCBI Taxonomy" id="4109"/>
    <lineage>
        <taxon>Eukaryota</taxon>
        <taxon>Viridiplantae</taxon>
        <taxon>Streptophyta</taxon>
        <taxon>Embryophyta</taxon>
        <taxon>Tracheophyta</taxon>
        <taxon>Spermatophyta</taxon>
        <taxon>Magnoliopsida</taxon>
        <taxon>eudicotyledons</taxon>
        <taxon>Gunneridae</taxon>
        <taxon>Pentapetalae</taxon>
        <taxon>asterids</taxon>
        <taxon>lamiids</taxon>
        <taxon>Solanales</taxon>
        <taxon>Solanaceae</taxon>
        <taxon>Solanoideae</taxon>
        <taxon>Solaneae</taxon>
        <taxon>Solanum</taxon>
    </lineage>
</organism>
<name>A0A9J6B2K1_SOLCO</name>
<evidence type="ECO:0000313" key="2">
    <source>
        <dbReference type="Proteomes" id="UP000824120"/>
    </source>
</evidence>
<sequence length="112" mass="12677">MGDEYANEGRLLEDFPHILVEVHALGLHYIFEDQGQVLSAADRQAWDDSSMGHMFGMAELQLRIGGHPMTEDEMETLVEHYSLSDSAMYICRMGPVFQEPIDDDAIADEEDE</sequence>
<gene>
    <name evidence="1" type="ORF">H5410_002332</name>
</gene>
<evidence type="ECO:0000313" key="1">
    <source>
        <dbReference type="EMBL" id="KAG5630615.1"/>
    </source>
</evidence>
<dbReference type="EMBL" id="JACXVP010000001">
    <property type="protein sequence ID" value="KAG5630615.1"/>
    <property type="molecule type" value="Genomic_DNA"/>
</dbReference>
<reference evidence="1 2" key="1">
    <citation type="submission" date="2020-09" db="EMBL/GenBank/DDBJ databases">
        <title>De no assembly of potato wild relative species, Solanum commersonii.</title>
        <authorList>
            <person name="Cho K."/>
        </authorList>
    </citation>
    <scope>NUCLEOTIDE SEQUENCE [LARGE SCALE GENOMIC DNA]</scope>
    <source>
        <strain evidence="1">LZ3.2</strain>
        <tissue evidence="1">Leaf</tissue>
    </source>
</reference>
<protein>
    <submittedName>
        <fullName evidence="1">Uncharacterized protein</fullName>
    </submittedName>
</protein>